<keyword evidence="12" id="KW-1185">Reference proteome</keyword>
<comment type="subcellular location">
    <subcellularLocation>
        <location evidence="1">Cell membrane</location>
        <topology evidence="1">Lipid-anchor</topology>
        <topology evidence="1">GPI-anchor</topology>
    </subcellularLocation>
</comment>
<evidence type="ECO:0000256" key="6">
    <source>
        <dbReference type="ARBA" id="ARBA00023180"/>
    </source>
</evidence>
<dbReference type="GO" id="GO:0008289">
    <property type="term" value="F:lipid binding"/>
    <property type="evidence" value="ECO:0007669"/>
    <property type="project" value="InterPro"/>
</dbReference>
<dbReference type="Pfam" id="PF14368">
    <property type="entry name" value="LTP_2"/>
    <property type="match status" value="1"/>
</dbReference>
<reference evidence="11" key="2">
    <citation type="submission" date="2023-06" db="EMBL/GenBank/DDBJ databases">
        <authorList>
            <person name="Ma L."/>
            <person name="Liu K.-W."/>
            <person name="Li Z."/>
            <person name="Hsiao Y.-Y."/>
            <person name="Qi Y."/>
            <person name="Fu T."/>
            <person name="Tang G."/>
            <person name="Zhang D."/>
            <person name="Sun W.-H."/>
            <person name="Liu D.-K."/>
            <person name="Li Y."/>
            <person name="Chen G.-Z."/>
            <person name="Liu X.-D."/>
            <person name="Liao X.-Y."/>
            <person name="Jiang Y.-T."/>
            <person name="Yu X."/>
            <person name="Hao Y."/>
            <person name="Huang J."/>
            <person name="Zhao X.-W."/>
            <person name="Ke S."/>
            <person name="Chen Y.-Y."/>
            <person name="Wu W.-L."/>
            <person name="Hsu J.-L."/>
            <person name="Lin Y.-F."/>
            <person name="Huang M.-D."/>
            <person name="Li C.-Y."/>
            <person name="Huang L."/>
            <person name="Wang Z.-W."/>
            <person name="Zhao X."/>
            <person name="Zhong W.-Y."/>
            <person name="Peng D.-H."/>
            <person name="Ahmad S."/>
            <person name="Lan S."/>
            <person name="Zhang J.-S."/>
            <person name="Tsai W.-C."/>
            <person name="Van De Peer Y."/>
            <person name="Liu Z.-J."/>
        </authorList>
    </citation>
    <scope>NUCLEOTIDE SEQUENCE</scope>
    <source>
        <strain evidence="11">CP</strain>
        <tissue evidence="11">Leaves</tissue>
    </source>
</reference>
<dbReference type="CDD" id="cd00010">
    <property type="entry name" value="AAI_LTSS"/>
    <property type="match status" value="1"/>
</dbReference>
<keyword evidence="3" id="KW-0472">Membrane</keyword>
<dbReference type="PRINTS" id="PR00382">
    <property type="entry name" value="LIPIDTRNSFER"/>
</dbReference>
<dbReference type="AlphaFoldDB" id="A0AAV9DXJ6"/>
<dbReference type="GO" id="GO:0005886">
    <property type="term" value="C:plasma membrane"/>
    <property type="evidence" value="ECO:0007669"/>
    <property type="project" value="UniProtKB-SubCell"/>
</dbReference>
<dbReference type="GO" id="GO:0098552">
    <property type="term" value="C:side of membrane"/>
    <property type="evidence" value="ECO:0007669"/>
    <property type="project" value="UniProtKB-KW"/>
</dbReference>
<keyword evidence="4 9" id="KW-0732">Signal</keyword>
<feature type="signal peptide" evidence="9">
    <location>
        <begin position="1"/>
        <end position="26"/>
    </location>
</feature>
<feature type="domain" description="Bifunctional inhibitor/plant lipid transfer protein/seed storage helical" evidence="10">
    <location>
        <begin position="30"/>
        <end position="107"/>
    </location>
</feature>
<evidence type="ECO:0000313" key="12">
    <source>
        <dbReference type="Proteomes" id="UP001180020"/>
    </source>
</evidence>
<dbReference type="PANTHER" id="PTHR33044">
    <property type="entry name" value="BIFUNCTIONAL INHIBITOR/LIPID-TRANSFER PROTEIN/SEED STORAGE 2S ALBUMIN SUPERFAMILY PROTEIN-RELATED"/>
    <property type="match status" value="1"/>
</dbReference>
<reference evidence="11" key="1">
    <citation type="journal article" date="2023" name="Nat. Commun.">
        <title>Diploid and tetraploid genomes of Acorus and the evolution of monocots.</title>
        <authorList>
            <person name="Ma L."/>
            <person name="Liu K.W."/>
            <person name="Li Z."/>
            <person name="Hsiao Y.Y."/>
            <person name="Qi Y."/>
            <person name="Fu T."/>
            <person name="Tang G.D."/>
            <person name="Zhang D."/>
            <person name="Sun W.H."/>
            <person name="Liu D.K."/>
            <person name="Li Y."/>
            <person name="Chen G.Z."/>
            <person name="Liu X.D."/>
            <person name="Liao X.Y."/>
            <person name="Jiang Y.T."/>
            <person name="Yu X."/>
            <person name="Hao Y."/>
            <person name="Huang J."/>
            <person name="Zhao X.W."/>
            <person name="Ke S."/>
            <person name="Chen Y.Y."/>
            <person name="Wu W.L."/>
            <person name="Hsu J.L."/>
            <person name="Lin Y.F."/>
            <person name="Huang M.D."/>
            <person name="Li C.Y."/>
            <person name="Huang L."/>
            <person name="Wang Z.W."/>
            <person name="Zhao X."/>
            <person name="Zhong W.Y."/>
            <person name="Peng D.H."/>
            <person name="Ahmad S."/>
            <person name="Lan S."/>
            <person name="Zhang J.S."/>
            <person name="Tsai W.C."/>
            <person name="Van de Peer Y."/>
            <person name="Liu Z.J."/>
        </authorList>
    </citation>
    <scope>NUCLEOTIDE SEQUENCE</scope>
    <source>
        <strain evidence="11">CP</strain>
    </source>
</reference>
<evidence type="ECO:0000256" key="1">
    <source>
        <dbReference type="ARBA" id="ARBA00004609"/>
    </source>
</evidence>
<feature type="compositionally biased region" description="Low complexity" evidence="8">
    <location>
        <begin position="123"/>
        <end position="146"/>
    </location>
</feature>
<protein>
    <recommendedName>
        <fullName evidence="10">Bifunctional inhibitor/plant lipid transfer protein/seed storage helical domain-containing protein</fullName>
    </recommendedName>
</protein>
<feature type="region of interest" description="Disordered" evidence="8">
    <location>
        <begin position="108"/>
        <end position="165"/>
    </location>
</feature>
<dbReference type="GO" id="GO:0006869">
    <property type="term" value="P:lipid transport"/>
    <property type="evidence" value="ECO:0007669"/>
    <property type="project" value="InterPro"/>
</dbReference>
<sequence length="186" mass="18006">MAQGGLNLGLAVVIVAAATLIAGTSAQSGCTMAIIGLAPCLNYITGNTSTPASSCCSQLASVVQSNPRCLCSLLNGGGSSSGINVNQTLALALPGACNVQTPPVSQCNAAAATPPTGSPPNATPSTPSVPRNPAPTSTPTITSPPSGNGGSKTLPGTSGQSSDGSSNVFSLSSLMLLLSIAAFLCF</sequence>
<dbReference type="InterPro" id="IPR000528">
    <property type="entry name" value="Plant_nsLTP"/>
</dbReference>
<keyword evidence="6" id="KW-0325">Glycoprotein</keyword>
<feature type="chain" id="PRO_5043675992" description="Bifunctional inhibitor/plant lipid transfer protein/seed storage helical domain-containing protein" evidence="9">
    <location>
        <begin position="27"/>
        <end position="186"/>
    </location>
</feature>
<dbReference type="SMART" id="SM00499">
    <property type="entry name" value="AAI"/>
    <property type="match status" value="1"/>
</dbReference>
<keyword evidence="5" id="KW-1015">Disulfide bond</keyword>
<evidence type="ECO:0000313" key="11">
    <source>
        <dbReference type="EMBL" id="KAK1306042.1"/>
    </source>
</evidence>
<dbReference type="InterPro" id="IPR043325">
    <property type="entry name" value="LTSS"/>
</dbReference>
<evidence type="ECO:0000256" key="7">
    <source>
        <dbReference type="ARBA" id="ARBA00023288"/>
    </source>
</evidence>
<evidence type="ECO:0000256" key="2">
    <source>
        <dbReference type="ARBA" id="ARBA00009748"/>
    </source>
</evidence>
<accession>A0AAV9DXJ6</accession>
<organism evidence="11 12">
    <name type="scientific">Acorus calamus</name>
    <name type="common">Sweet flag</name>
    <dbReference type="NCBI Taxonomy" id="4465"/>
    <lineage>
        <taxon>Eukaryota</taxon>
        <taxon>Viridiplantae</taxon>
        <taxon>Streptophyta</taxon>
        <taxon>Embryophyta</taxon>
        <taxon>Tracheophyta</taxon>
        <taxon>Spermatophyta</taxon>
        <taxon>Magnoliopsida</taxon>
        <taxon>Liliopsida</taxon>
        <taxon>Acoraceae</taxon>
        <taxon>Acorus</taxon>
    </lineage>
</organism>
<dbReference type="Proteomes" id="UP001180020">
    <property type="component" value="Unassembled WGS sequence"/>
</dbReference>
<comment type="similarity">
    <text evidence="2">Belongs to the plant LTP family.</text>
</comment>
<dbReference type="EMBL" id="JAUJYO010000010">
    <property type="protein sequence ID" value="KAK1306042.1"/>
    <property type="molecule type" value="Genomic_DNA"/>
</dbReference>
<proteinExistence type="inferred from homology"/>
<evidence type="ECO:0000256" key="9">
    <source>
        <dbReference type="SAM" id="SignalP"/>
    </source>
</evidence>
<dbReference type="InterPro" id="IPR016140">
    <property type="entry name" value="Bifunc_inhib/LTP/seed_store"/>
</dbReference>
<keyword evidence="3" id="KW-0336">GPI-anchor</keyword>
<dbReference type="FunFam" id="1.10.110.10:FF:000001">
    <property type="entry name" value="Bifunctional inhibitor/lipid-transfer protein/seed storage 2S albumin superfamily protein"/>
    <property type="match status" value="1"/>
</dbReference>
<dbReference type="Gene3D" id="1.10.110.10">
    <property type="entry name" value="Plant lipid-transfer and hydrophobic proteins"/>
    <property type="match status" value="1"/>
</dbReference>
<evidence type="ECO:0000259" key="10">
    <source>
        <dbReference type="SMART" id="SM00499"/>
    </source>
</evidence>
<dbReference type="InterPro" id="IPR036312">
    <property type="entry name" value="Bifun_inhib/LTP/seed_sf"/>
</dbReference>
<evidence type="ECO:0000256" key="5">
    <source>
        <dbReference type="ARBA" id="ARBA00023157"/>
    </source>
</evidence>
<gene>
    <name evidence="11" type="ORF">QJS10_CPA10g00755</name>
</gene>
<comment type="caution">
    <text evidence="11">The sequence shown here is derived from an EMBL/GenBank/DDBJ whole genome shotgun (WGS) entry which is preliminary data.</text>
</comment>
<evidence type="ECO:0000256" key="8">
    <source>
        <dbReference type="SAM" id="MobiDB-lite"/>
    </source>
</evidence>
<evidence type="ECO:0000256" key="4">
    <source>
        <dbReference type="ARBA" id="ARBA00022729"/>
    </source>
</evidence>
<evidence type="ECO:0000256" key="3">
    <source>
        <dbReference type="ARBA" id="ARBA00022622"/>
    </source>
</evidence>
<name>A0AAV9DXJ6_ACOCL</name>
<dbReference type="SUPFAM" id="SSF47699">
    <property type="entry name" value="Bifunctional inhibitor/lipid-transfer protein/seed storage 2S albumin"/>
    <property type="match status" value="1"/>
</dbReference>
<keyword evidence="7" id="KW-0449">Lipoprotein</keyword>